<dbReference type="InterPro" id="IPR052050">
    <property type="entry name" value="SecEffector_AnkRepeat"/>
</dbReference>
<feature type="region of interest" description="Disordered" evidence="1">
    <location>
        <begin position="1"/>
        <end position="23"/>
    </location>
</feature>
<gene>
    <name evidence="2" type="ORF">Bathy01g04570</name>
</gene>
<dbReference type="AlphaFoldDB" id="K8E9A4"/>
<dbReference type="Proteomes" id="UP000198341">
    <property type="component" value="Chromosome 1"/>
</dbReference>
<dbReference type="EMBL" id="FO082278">
    <property type="protein sequence ID" value="CCO14282.1"/>
    <property type="molecule type" value="Genomic_DNA"/>
</dbReference>
<evidence type="ECO:0000256" key="1">
    <source>
        <dbReference type="SAM" id="MobiDB-lite"/>
    </source>
</evidence>
<sequence>MGSKKRPRAEEGGEGKDDDEEEDILALRARVKEQEERLKERESVFEAQMRKKEEELEEVERELMKYAPTPLWKVVTDKKYKDIFEKHILSKLDELSFRVFREVNTESRDACRRSGRKLQETLEVSMWSGKPPEKKKETRKLEGKEAQHHFCSEAALTGNLALVRWLREVKKFDWSRRTIISAAKHGHLHIVTYCTEQKCPRGSLTCADAAKFGHLDILKYLHENGAPWDFRTCAFARENNHLECLVYALDNKCQNDKHVPQH</sequence>
<organism evidence="2 3">
    <name type="scientific">Bathycoccus prasinos</name>
    <dbReference type="NCBI Taxonomy" id="41875"/>
    <lineage>
        <taxon>Eukaryota</taxon>
        <taxon>Viridiplantae</taxon>
        <taxon>Chlorophyta</taxon>
        <taxon>Mamiellophyceae</taxon>
        <taxon>Mamiellales</taxon>
        <taxon>Bathycoccaceae</taxon>
        <taxon>Bathycoccus</taxon>
    </lineage>
</organism>
<accession>K8E9A4</accession>
<protein>
    <recommendedName>
        <fullName evidence="4">Ankyrin repeat protein</fullName>
    </recommendedName>
</protein>
<evidence type="ECO:0000313" key="3">
    <source>
        <dbReference type="Proteomes" id="UP000198341"/>
    </source>
</evidence>
<name>K8E9A4_9CHLO</name>
<keyword evidence="3" id="KW-1185">Reference proteome</keyword>
<dbReference type="Gene3D" id="1.25.40.20">
    <property type="entry name" value="Ankyrin repeat-containing domain"/>
    <property type="match status" value="1"/>
</dbReference>
<dbReference type="PANTHER" id="PTHR46586:SF3">
    <property type="entry name" value="ANKYRIN REPEAT-CONTAINING PROTEIN"/>
    <property type="match status" value="1"/>
</dbReference>
<evidence type="ECO:0000313" key="2">
    <source>
        <dbReference type="EMBL" id="CCO14282.1"/>
    </source>
</evidence>
<proteinExistence type="predicted"/>
<dbReference type="OrthoDB" id="498371at2759"/>
<dbReference type="PANTHER" id="PTHR46586">
    <property type="entry name" value="ANKYRIN REPEAT-CONTAINING PROTEIN"/>
    <property type="match status" value="1"/>
</dbReference>
<dbReference type="KEGG" id="bpg:Bathy01g04570"/>
<dbReference type="SUPFAM" id="SSF140860">
    <property type="entry name" value="Pseudo ankyrin repeat-like"/>
    <property type="match status" value="1"/>
</dbReference>
<reference evidence="2 3" key="1">
    <citation type="submission" date="2011-10" db="EMBL/GenBank/DDBJ databases">
        <authorList>
            <person name="Genoscope - CEA"/>
        </authorList>
    </citation>
    <scope>NUCLEOTIDE SEQUENCE [LARGE SCALE GENOMIC DNA]</scope>
    <source>
        <strain evidence="2 3">RCC 1105</strain>
    </source>
</reference>
<dbReference type="RefSeq" id="XP_007515403.1">
    <property type="nucleotide sequence ID" value="XM_007515341.1"/>
</dbReference>
<dbReference type="GeneID" id="19018192"/>
<evidence type="ECO:0008006" key="4">
    <source>
        <dbReference type="Google" id="ProtNLM"/>
    </source>
</evidence>
<dbReference type="InterPro" id="IPR036770">
    <property type="entry name" value="Ankyrin_rpt-contain_sf"/>
</dbReference>